<keyword evidence="1" id="KW-0472">Membrane</keyword>
<dbReference type="EMBL" id="LFBU01000001">
    <property type="protein sequence ID" value="KMQ74497.1"/>
    <property type="molecule type" value="Genomic_DNA"/>
</dbReference>
<evidence type="ECO:0008006" key="4">
    <source>
        <dbReference type="Google" id="ProtNLM"/>
    </source>
</evidence>
<dbReference type="PANTHER" id="PTHR35791">
    <property type="entry name" value="UPF0754 MEMBRANE PROTEIN YHEB"/>
    <property type="match status" value="1"/>
</dbReference>
<feature type="transmembrane region" description="Helical" evidence="1">
    <location>
        <begin position="167"/>
        <end position="187"/>
    </location>
</feature>
<keyword evidence="1" id="KW-1133">Transmembrane helix</keyword>
<evidence type="ECO:0000256" key="1">
    <source>
        <dbReference type="SAM" id="Phobius"/>
    </source>
</evidence>
<feature type="transmembrane region" description="Helical" evidence="1">
    <location>
        <begin position="193"/>
        <end position="215"/>
    </location>
</feature>
<feature type="transmembrane region" description="Helical" evidence="1">
    <location>
        <begin position="12"/>
        <end position="31"/>
    </location>
</feature>
<proteinExistence type="predicted"/>
<name>A0A0J7J8H8_9GAMM</name>
<gene>
    <name evidence="2" type="ORF">Msub_10682</name>
</gene>
<accession>A0A0J7J8H8</accession>
<comment type="caution">
    <text evidence="2">The sequence shown here is derived from an EMBL/GenBank/DDBJ whole genome shotgun (WGS) entry which is preliminary data.</text>
</comment>
<organism evidence="2 3">
    <name type="scientific">Marinobacter subterrani</name>
    <dbReference type="NCBI Taxonomy" id="1658765"/>
    <lineage>
        <taxon>Bacteria</taxon>
        <taxon>Pseudomonadati</taxon>
        <taxon>Pseudomonadota</taxon>
        <taxon>Gammaproteobacteria</taxon>
        <taxon>Pseudomonadales</taxon>
        <taxon>Marinobacteraceae</taxon>
        <taxon>Marinobacter</taxon>
    </lineage>
</organism>
<keyword evidence="3" id="KW-1185">Reference proteome</keyword>
<feature type="transmembrane region" description="Helical" evidence="1">
    <location>
        <begin position="364"/>
        <end position="386"/>
    </location>
</feature>
<dbReference type="AlphaFoldDB" id="A0A0J7J8H8"/>
<dbReference type="PANTHER" id="PTHR35791:SF1">
    <property type="entry name" value="UPF0754 MEMBRANE PROTEIN YHEB"/>
    <property type="match status" value="1"/>
</dbReference>
<dbReference type="STRING" id="1658765.Msub_10682"/>
<dbReference type="Proteomes" id="UP000036102">
    <property type="component" value="Unassembled WGS sequence"/>
</dbReference>
<dbReference type="PATRIC" id="fig|1658765.3.peg.672"/>
<evidence type="ECO:0000313" key="3">
    <source>
        <dbReference type="Proteomes" id="UP000036102"/>
    </source>
</evidence>
<reference evidence="2 3" key="1">
    <citation type="submission" date="2015-06" db="EMBL/GenBank/DDBJ databases">
        <title>Marinobacter subterrani, a genetically tractable neutrophilic iron-oxidizing strain isolated from the Soudan Iron Mine.</title>
        <authorList>
            <person name="Bonis B.M."/>
            <person name="Gralnick J.A."/>
        </authorList>
    </citation>
    <scope>NUCLEOTIDE SEQUENCE [LARGE SCALE GENOMIC DNA]</scope>
    <source>
        <strain evidence="2 3">JG233</strain>
    </source>
</reference>
<evidence type="ECO:0000313" key="2">
    <source>
        <dbReference type="EMBL" id="KMQ74497.1"/>
    </source>
</evidence>
<dbReference type="OrthoDB" id="3631561at2"/>
<sequence length="388" mass="44012">MAAVVGWFTNWLAIQMSFYPVQFIGLGWVGWQGVIPRKAEKMAHICIDRTLQHFGDLNAVYRQLEPQRIVEQVLSRVTPRIDEYIDEVMYDIQPVLWDNLPAFVKNRVYQWARDQLPSRIEELVEDFGDDLDELVDLKALLSRELETHPDLMNRIFKQAGAVELQSVINRGAIIGGILGAGLIPLWSRYPEPWLLPLGGFVVGFITNWIAINLIFAPLKPRRFLFWHIQGLFLRRQPEISDVWAKLVAEELITVEKVADAMINGSHGDRTRAIIQKHLRPLLDNSVIMKLSAQVTVGMTGYTELKKAMNQKAVLATHDVFSDPAFNRERAPVVAAVLSGQMKALEPSQFQDILRPAFREEEVQLMIVGGILGGIAGLLQFLSLTYMTF</sequence>
<keyword evidence="1" id="KW-0812">Transmembrane</keyword>
<protein>
    <recommendedName>
        <fullName evidence="4">DUF445 domain-containing protein</fullName>
    </recommendedName>
</protein>